<feature type="transmembrane region" description="Helical" evidence="2">
    <location>
        <begin position="196"/>
        <end position="215"/>
    </location>
</feature>
<dbReference type="PANTHER" id="PTHR48081:SF33">
    <property type="entry name" value="KYNURENINE FORMAMIDASE"/>
    <property type="match status" value="1"/>
</dbReference>
<dbReference type="OrthoDB" id="420264at2759"/>
<evidence type="ECO:0000256" key="1">
    <source>
        <dbReference type="ARBA" id="ARBA00022801"/>
    </source>
</evidence>
<dbReference type="Proteomes" id="UP000186594">
    <property type="component" value="Unassembled WGS sequence"/>
</dbReference>
<accession>A0A1U7LT50</accession>
<comment type="caution">
    <text evidence="4">The sequence shown here is derived from an EMBL/GenBank/DDBJ whole genome shotgun (WGS) entry which is preliminary data.</text>
</comment>
<evidence type="ECO:0000313" key="5">
    <source>
        <dbReference type="Proteomes" id="UP000186594"/>
    </source>
</evidence>
<organism evidence="4 5">
    <name type="scientific">Neolecta irregularis (strain DAH-3)</name>
    <dbReference type="NCBI Taxonomy" id="1198029"/>
    <lineage>
        <taxon>Eukaryota</taxon>
        <taxon>Fungi</taxon>
        <taxon>Dikarya</taxon>
        <taxon>Ascomycota</taxon>
        <taxon>Taphrinomycotina</taxon>
        <taxon>Neolectales</taxon>
        <taxon>Neolectaceae</taxon>
        <taxon>Neolecta</taxon>
    </lineage>
</organism>
<proteinExistence type="predicted"/>
<keyword evidence="2" id="KW-0812">Transmembrane</keyword>
<reference evidence="4 5" key="1">
    <citation type="submission" date="2016-04" db="EMBL/GenBank/DDBJ databases">
        <title>Evolutionary innovation and constraint leading to complex multicellularity in the Ascomycota.</title>
        <authorList>
            <person name="Cisse O."/>
            <person name="Nguyen A."/>
            <person name="Hewitt D.A."/>
            <person name="Jedd G."/>
            <person name="Stajich J.E."/>
        </authorList>
    </citation>
    <scope>NUCLEOTIDE SEQUENCE [LARGE SCALE GENOMIC DNA]</scope>
    <source>
        <strain evidence="4 5">DAH-3</strain>
    </source>
</reference>
<dbReference type="STRING" id="1198029.A0A1U7LT50"/>
<evidence type="ECO:0000259" key="3">
    <source>
        <dbReference type="Pfam" id="PF07859"/>
    </source>
</evidence>
<dbReference type="EMBL" id="LXFE01000332">
    <property type="protein sequence ID" value="OLL25691.1"/>
    <property type="molecule type" value="Genomic_DNA"/>
</dbReference>
<dbReference type="InterPro" id="IPR013094">
    <property type="entry name" value="AB_hydrolase_3"/>
</dbReference>
<dbReference type="AlphaFoldDB" id="A0A1U7LT50"/>
<keyword evidence="2" id="KW-0472">Membrane</keyword>
<keyword evidence="5" id="KW-1185">Reference proteome</keyword>
<protein>
    <submittedName>
        <fullName evidence="4">Kynurenine formamidase</fullName>
    </submittedName>
</protein>
<feature type="domain" description="Alpha/beta hydrolase fold-3" evidence="3">
    <location>
        <begin position="39"/>
        <end position="116"/>
    </location>
</feature>
<name>A0A1U7LT50_NEOID</name>
<dbReference type="Pfam" id="PF07859">
    <property type="entry name" value="Abhydrolase_3"/>
    <property type="match status" value="1"/>
</dbReference>
<dbReference type="PANTHER" id="PTHR48081">
    <property type="entry name" value="AB HYDROLASE SUPERFAMILY PROTEIN C4A8.06C"/>
    <property type="match status" value="1"/>
</dbReference>
<keyword evidence="2" id="KW-1133">Transmembrane helix</keyword>
<dbReference type="InterPro" id="IPR050300">
    <property type="entry name" value="GDXG_lipolytic_enzyme"/>
</dbReference>
<gene>
    <name evidence="4" type="ORF">NEOLI_000874</name>
</gene>
<sequence>MEEHGMFLGFLVVSDYRRDPQYTSAGGHYLLSHLSNRFNRVSINYRLSPEVTHPGHIKDVCASVKWLKQERRMTRFIVCGHSAGATLAFQLAAQLQKEKENGGLVGIIGVGGIYDLNELVQEYPSYGIFVRNAFGDDEQIWREASPSQFYRPVSSVSVGLIQSKDDELLTWKQTKSMMKVVPDARVESITDVVTTMIRSIVSCPLFILLWLIGLFNQLSNKRILILGL</sequence>
<dbReference type="InterPro" id="IPR029058">
    <property type="entry name" value="AB_hydrolase_fold"/>
</dbReference>
<evidence type="ECO:0000256" key="2">
    <source>
        <dbReference type="SAM" id="Phobius"/>
    </source>
</evidence>
<dbReference type="Gene3D" id="3.40.50.1820">
    <property type="entry name" value="alpha/beta hydrolase"/>
    <property type="match status" value="1"/>
</dbReference>
<evidence type="ECO:0000313" key="4">
    <source>
        <dbReference type="EMBL" id="OLL25691.1"/>
    </source>
</evidence>
<keyword evidence="1" id="KW-0378">Hydrolase</keyword>
<dbReference type="GO" id="GO:0016787">
    <property type="term" value="F:hydrolase activity"/>
    <property type="evidence" value="ECO:0007669"/>
    <property type="project" value="UniProtKB-KW"/>
</dbReference>
<dbReference type="OMA" id="DHYDIMK"/>
<dbReference type="SUPFAM" id="SSF53474">
    <property type="entry name" value="alpha/beta-Hydrolases"/>
    <property type="match status" value="1"/>
</dbReference>